<dbReference type="Proteomes" id="UP000243680">
    <property type="component" value="Chromosome 3"/>
</dbReference>
<name>A0A1B4LGY8_9BURK</name>
<accession>A0A1B4LGY8</accession>
<keyword evidence="1" id="KW-0808">Transferase</keyword>
<organism evidence="5 6">
    <name type="scientific">Burkholderia ubonensis</name>
    <dbReference type="NCBI Taxonomy" id="101571"/>
    <lineage>
        <taxon>Bacteria</taxon>
        <taxon>Pseudomonadati</taxon>
        <taxon>Pseudomonadota</taxon>
        <taxon>Betaproteobacteria</taxon>
        <taxon>Burkholderiales</taxon>
        <taxon>Burkholderiaceae</taxon>
        <taxon>Burkholderia</taxon>
        <taxon>Burkholderia cepacia complex</taxon>
    </lineage>
</organism>
<protein>
    <submittedName>
        <fullName evidence="5">Histidine kinase</fullName>
    </submittedName>
</protein>
<dbReference type="GO" id="GO:0046983">
    <property type="term" value="F:protein dimerization activity"/>
    <property type="evidence" value="ECO:0007669"/>
    <property type="project" value="InterPro"/>
</dbReference>
<gene>
    <name evidence="5" type="ORF">WJ35_14925</name>
</gene>
<dbReference type="InterPro" id="IPR050482">
    <property type="entry name" value="Sensor_HK_TwoCompSys"/>
</dbReference>
<dbReference type="PANTHER" id="PTHR24421:SF58">
    <property type="entry name" value="SIGNAL TRANSDUCTION HISTIDINE-PROTEIN KINASE_PHOSPHATASE UHPB"/>
    <property type="match status" value="1"/>
</dbReference>
<evidence type="ECO:0000256" key="3">
    <source>
        <dbReference type="ARBA" id="ARBA00023012"/>
    </source>
</evidence>
<dbReference type="InterPro" id="IPR035965">
    <property type="entry name" value="PAS-like_dom_sf"/>
</dbReference>
<feature type="domain" description="Signal transduction histidine kinase subgroup 3 dimerisation and phosphoacceptor" evidence="4">
    <location>
        <begin position="264"/>
        <end position="330"/>
    </location>
</feature>
<dbReference type="GO" id="GO:0000155">
    <property type="term" value="F:phosphorelay sensor kinase activity"/>
    <property type="evidence" value="ECO:0007669"/>
    <property type="project" value="InterPro"/>
</dbReference>
<dbReference type="Gene3D" id="1.20.5.1930">
    <property type="match status" value="1"/>
</dbReference>
<dbReference type="GO" id="GO:0016020">
    <property type="term" value="C:membrane"/>
    <property type="evidence" value="ECO:0007669"/>
    <property type="project" value="InterPro"/>
</dbReference>
<keyword evidence="2 5" id="KW-0418">Kinase</keyword>
<evidence type="ECO:0000256" key="1">
    <source>
        <dbReference type="ARBA" id="ARBA00022679"/>
    </source>
</evidence>
<reference evidence="5 6" key="1">
    <citation type="submission" date="2015-12" db="EMBL/GenBank/DDBJ databases">
        <title>Diversity of Burkholderia near neighbor genomes.</title>
        <authorList>
            <person name="Sahl J."/>
            <person name="Wagner D."/>
            <person name="Keim P."/>
        </authorList>
    </citation>
    <scope>NUCLEOTIDE SEQUENCE [LARGE SCALE GENOMIC DNA]</scope>
    <source>
        <strain evidence="5 6">MSMB0783</strain>
    </source>
</reference>
<dbReference type="InterPro" id="IPR036890">
    <property type="entry name" value="HATPase_C_sf"/>
</dbReference>
<dbReference type="RefSeq" id="WP_059461660.1">
    <property type="nucleotide sequence ID" value="NZ_CP013421.1"/>
</dbReference>
<evidence type="ECO:0000256" key="2">
    <source>
        <dbReference type="ARBA" id="ARBA00022777"/>
    </source>
</evidence>
<proteinExistence type="predicted"/>
<keyword evidence="3" id="KW-0902">Two-component regulatory system</keyword>
<dbReference type="PANTHER" id="PTHR24421">
    <property type="entry name" value="NITRATE/NITRITE SENSOR PROTEIN NARX-RELATED"/>
    <property type="match status" value="1"/>
</dbReference>
<dbReference type="Pfam" id="PF07730">
    <property type="entry name" value="HisKA_3"/>
    <property type="match status" value="1"/>
</dbReference>
<sequence length="463" mass="50123">MMHNDSMDVLTVAGLFVTLGTWAWVFCKMQRVAATDHQTNAACDTPVASSNRDHVVLFNPAAERMVGRSARMPAHPTIATCRSAETEHARRIEPDSAPLANAAGIATCVRAIDASPARAAHPRACAEHNPVATWLMRDGVIVGVNDACLALLGALAPADVIATAASAWLDADGLKGVRRQLAMAPVAPHGRTEPTAGVLTRRDGRTRDVDVLATVSSDAVHAPVLLTFHDVTRRNATERELRESRHALRELARGVQREREAEFARVARELHEGLAQPLDALKIEIAALNARYAQLMQQDGTANEASRKIDAHLDHLAAHVRQLTADLRPPMLDELGLAATLEWLAQDLFARYGVKIDTDLSATVVDDAAASVLYRIARDALESARLRVPVARIGVQLRQASGFVRLTIREDGALDDAFVDRQRPPALFAIREQVATIGGDADWKTLATGGQELVVHLSSLSRR</sequence>
<dbReference type="EMBL" id="CP013421">
    <property type="protein sequence ID" value="AOJ76425.1"/>
    <property type="molecule type" value="Genomic_DNA"/>
</dbReference>
<evidence type="ECO:0000313" key="5">
    <source>
        <dbReference type="EMBL" id="AOJ76425.1"/>
    </source>
</evidence>
<dbReference type="Gene3D" id="3.30.565.10">
    <property type="entry name" value="Histidine kinase-like ATPase, C-terminal domain"/>
    <property type="match status" value="1"/>
</dbReference>
<dbReference type="AlphaFoldDB" id="A0A1B4LGY8"/>
<dbReference type="Gene3D" id="3.30.450.20">
    <property type="entry name" value="PAS domain"/>
    <property type="match status" value="1"/>
</dbReference>
<evidence type="ECO:0000259" key="4">
    <source>
        <dbReference type="Pfam" id="PF07730"/>
    </source>
</evidence>
<evidence type="ECO:0000313" key="6">
    <source>
        <dbReference type="Proteomes" id="UP000243680"/>
    </source>
</evidence>
<dbReference type="SUPFAM" id="SSF55785">
    <property type="entry name" value="PYP-like sensor domain (PAS domain)"/>
    <property type="match status" value="1"/>
</dbReference>
<dbReference type="InterPro" id="IPR011712">
    <property type="entry name" value="Sig_transdc_His_kin_sub3_dim/P"/>
</dbReference>